<dbReference type="KEGG" id="abac:LuPra_05757"/>
<evidence type="ECO:0000313" key="3">
    <source>
        <dbReference type="Proteomes" id="UP000076079"/>
    </source>
</evidence>
<dbReference type="STRING" id="1855912.LuPra_05757"/>
<evidence type="ECO:0000313" key="2">
    <source>
        <dbReference type="EMBL" id="AMY12481.1"/>
    </source>
</evidence>
<dbReference type="Proteomes" id="UP000076079">
    <property type="component" value="Chromosome"/>
</dbReference>
<evidence type="ECO:0000256" key="1">
    <source>
        <dbReference type="SAM" id="MobiDB-lite"/>
    </source>
</evidence>
<gene>
    <name evidence="2" type="ORF">LuPra_05757</name>
</gene>
<dbReference type="EMBL" id="CP015136">
    <property type="protein sequence ID" value="AMY12481.1"/>
    <property type="molecule type" value="Genomic_DNA"/>
</dbReference>
<reference evidence="2 3" key="1">
    <citation type="journal article" date="2016" name="Genome Announc.">
        <title>First Complete Genome Sequence of a Subdivision 6 Acidobacterium Strain.</title>
        <authorList>
            <person name="Huang S."/>
            <person name="Vieira S."/>
            <person name="Bunk B."/>
            <person name="Riedel T."/>
            <person name="Sproer C."/>
            <person name="Overmann J."/>
        </authorList>
    </citation>
    <scope>NUCLEOTIDE SEQUENCE [LARGE SCALE GENOMIC DNA]</scope>
    <source>
        <strain evidence="3">DSM 100886 HEG_-6_39</strain>
    </source>
</reference>
<keyword evidence="3" id="KW-1185">Reference proteome</keyword>
<organism evidence="2 3">
    <name type="scientific">Luteitalea pratensis</name>
    <dbReference type="NCBI Taxonomy" id="1855912"/>
    <lineage>
        <taxon>Bacteria</taxon>
        <taxon>Pseudomonadati</taxon>
        <taxon>Acidobacteriota</taxon>
        <taxon>Vicinamibacteria</taxon>
        <taxon>Vicinamibacterales</taxon>
        <taxon>Vicinamibacteraceae</taxon>
        <taxon>Luteitalea</taxon>
    </lineage>
</organism>
<dbReference type="AlphaFoldDB" id="A0A143PVR8"/>
<protein>
    <submittedName>
        <fullName evidence="2">Uncharacterized protein</fullName>
    </submittedName>
</protein>
<accession>A0A143PVR8</accession>
<name>A0A143PVR8_LUTPR</name>
<dbReference type="RefSeq" id="WP_110173935.1">
    <property type="nucleotide sequence ID" value="NZ_CP015136.1"/>
</dbReference>
<dbReference type="OrthoDB" id="10003824at2"/>
<reference evidence="3" key="2">
    <citation type="submission" date="2016-04" db="EMBL/GenBank/DDBJ databases">
        <title>First Complete Genome Sequence of a Subdivision 6 Acidobacterium.</title>
        <authorList>
            <person name="Huang S."/>
            <person name="Vieira S."/>
            <person name="Bunk B."/>
            <person name="Riedel T."/>
            <person name="Sproeer C."/>
            <person name="Overmann J."/>
        </authorList>
    </citation>
    <scope>NUCLEOTIDE SEQUENCE [LARGE SCALE GENOMIC DNA]</scope>
    <source>
        <strain evidence="3">DSM 100886 HEG_-6_39</strain>
    </source>
</reference>
<proteinExistence type="predicted"/>
<feature type="region of interest" description="Disordered" evidence="1">
    <location>
        <begin position="82"/>
        <end position="101"/>
    </location>
</feature>
<sequence>MATTTRELMGATVDSADTVPDVGHLYFNCARCMTDLERRGGDQSPREYMRFTVGITDAGVQVWCLRHNRNVALIEWARPRRKDTAVLAPPTAPSERRTARH</sequence>